<accession>A0A7S7NTP6</accession>
<evidence type="ECO:0000259" key="1">
    <source>
        <dbReference type="Pfam" id="PF01261"/>
    </source>
</evidence>
<dbReference type="AlphaFoldDB" id="A0A7S7NTP6"/>
<dbReference type="SUPFAM" id="SSF51658">
    <property type="entry name" value="Xylose isomerase-like"/>
    <property type="match status" value="1"/>
</dbReference>
<evidence type="ECO:0000313" key="2">
    <source>
        <dbReference type="EMBL" id="QOY89592.1"/>
    </source>
</evidence>
<dbReference type="Gene3D" id="3.20.20.150">
    <property type="entry name" value="Divalent-metal-dependent TIM barrel enzymes"/>
    <property type="match status" value="1"/>
</dbReference>
<protein>
    <submittedName>
        <fullName evidence="2">Sugar phosphate isomerase/epimerase</fullName>
    </submittedName>
</protein>
<gene>
    <name evidence="2" type="ORF">IRI77_06465</name>
</gene>
<dbReference type="InterPro" id="IPR050312">
    <property type="entry name" value="IolE/XylAMocC-like"/>
</dbReference>
<sequence length="310" mass="34495">MMTRRELGKAALAAIPASTLLGAVNSKFGGVQIGAITYSFRALPSTAQDVLKYCVELGLSSIELMSDPAESFAGAPAPPQLPAGAGRQMTPERREALKQFEEERKKWRLSASMDKYKEFRKLYNAAGVKIDIFKLPLAETMSDDEYEYICTVAKTLGANCITMELPTKPEHSKRVGEFATRHKIYIGYHNHTHVDAHSWDAALSQSKYNSINLDVGHFTEAISASPIPFIKEHHDRITSFHFKDKKFGTKGGGNTPWGQGDTPLKEVLQLMKKEKYKWPANIELEYNVPANSSVMAEMKTCVKFCQDALA</sequence>
<dbReference type="KEGG" id="pfer:IRI77_06465"/>
<keyword evidence="3" id="KW-1185">Reference proteome</keyword>
<evidence type="ECO:0000313" key="3">
    <source>
        <dbReference type="Proteomes" id="UP000593892"/>
    </source>
</evidence>
<dbReference type="InterPro" id="IPR036237">
    <property type="entry name" value="Xyl_isomerase-like_sf"/>
</dbReference>
<dbReference type="EMBL" id="CP063849">
    <property type="protein sequence ID" value="QOY89592.1"/>
    <property type="molecule type" value="Genomic_DNA"/>
</dbReference>
<dbReference type="PANTHER" id="PTHR12110">
    <property type="entry name" value="HYDROXYPYRUVATE ISOMERASE"/>
    <property type="match status" value="1"/>
</dbReference>
<reference evidence="2 3" key="1">
    <citation type="submission" date="2020-10" db="EMBL/GenBank/DDBJ databases">
        <title>Complete genome sequence of Paludibaculum fermentans P105T, a facultatively anaerobic acidobacterium capable of dissimilatory Fe(III) reduction.</title>
        <authorList>
            <person name="Dedysh S.N."/>
            <person name="Beletsky A.V."/>
            <person name="Kulichevskaya I.S."/>
            <person name="Mardanov A.V."/>
            <person name="Ravin N.V."/>
        </authorList>
    </citation>
    <scope>NUCLEOTIDE SEQUENCE [LARGE SCALE GENOMIC DNA]</scope>
    <source>
        <strain evidence="2 3">P105</strain>
    </source>
</reference>
<dbReference type="PANTHER" id="PTHR12110:SF41">
    <property type="entry name" value="INOSOSE DEHYDRATASE"/>
    <property type="match status" value="1"/>
</dbReference>
<dbReference type="Proteomes" id="UP000593892">
    <property type="component" value="Chromosome"/>
</dbReference>
<proteinExistence type="predicted"/>
<dbReference type="RefSeq" id="WP_194451254.1">
    <property type="nucleotide sequence ID" value="NZ_CP063849.1"/>
</dbReference>
<keyword evidence="2" id="KW-0413">Isomerase</keyword>
<feature type="domain" description="Xylose isomerase-like TIM barrel" evidence="1">
    <location>
        <begin position="117"/>
        <end position="290"/>
    </location>
</feature>
<dbReference type="InterPro" id="IPR013022">
    <property type="entry name" value="Xyl_isomerase-like_TIM-brl"/>
</dbReference>
<dbReference type="Pfam" id="PF01261">
    <property type="entry name" value="AP_endonuc_2"/>
    <property type="match status" value="1"/>
</dbReference>
<organism evidence="2 3">
    <name type="scientific">Paludibaculum fermentans</name>
    <dbReference type="NCBI Taxonomy" id="1473598"/>
    <lineage>
        <taxon>Bacteria</taxon>
        <taxon>Pseudomonadati</taxon>
        <taxon>Acidobacteriota</taxon>
        <taxon>Terriglobia</taxon>
        <taxon>Bryobacterales</taxon>
        <taxon>Bryobacteraceae</taxon>
        <taxon>Paludibaculum</taxon>
    </lineage>
</organism>
<name>A0A7S7NTP6_PALFE</name>
<dbReference type="GO" id="GO:0016853">
    <property type="term" value="F:isomerase activity"/>
    <property type="evidence" value="ECO:0007669"/>
    <property type="project" value="UniProtKB-KW"/>
</dbReference>